<dbReference type="Proteomes" id="UP001519342">
    <property type="component" value="Unassembled WGS sequence"/>
</dbReference>
<sequence>MLRCIIVDDEQALISELEFSIESIDEIEVIATYTDGIQALVNIVDMNIDIAFLDIEMPEITGVELAKRIKKIDSNISIIFITAYKQYAIDAFDIGAAHYLLKPIRKEKLITAIDRIKGSRDNQIKVIKGKTQLPEKISVKGRDSTTFIKIKDILYIESLDSKTILVTKKEKVTSKEKLQFWQNELLEVGFLRCHRSYIVNMEYIYRIKRILGSTYELLLDYEDIKVPVGRSNIQEVKQYLDME</sequence>
<evidence type="ECO:0000259" key="3">
    <source>
        <dbReference type="PROSITE" id="PS50930"/>
    </source>
</evidence>
<gene>
    <name evidence="4" type="ORF">J2Z76_002792</name>
</gene>
<evidence type="ECO:0000313" key="5">
    <source>
        <dbReference type="Proteomes" id="UP001519342"/>
    </source>
</evidence>
<name>A0ABS4GGU9_9FIRM</name>
<proteinExistence type="predicted"/>
<dbReference type="InterPro" id="IPR001789">
    <property type="entry name" value="Sig_transdc_resp-reg_receiver"/>
</dbReference>
<keyword evidence="5" id="KW-1185">Reference proteome</keyword>
<dbReference type="PROSITE" id="PS50930">
    <property type="entry name" value="HTH_LYTTR"/>
    <property type="match status" value="1"/>
</dbReference>
<dbReference type="PANTHER" id="PTHR37299">
    <property type="entry name" value="TRANSCRIPTIONAL REGULATOR-RELATED"/>
    <property type="match status" value="1"/>
</dbReference>
<evidence type="ECO:0000313" key="4">
    <source>
        <dbReference type="EMBL" id="MBP1926920.1"/>
    </source>
</evidence>
<dbReference type="PANTHER" id="PTHR37299:SF1">
    <property type="entry name" value="STAGE 0 SPORULATION PROTEIN A HOMOLOG"/>
    <property type="match status" value="1"/>
</dbReference>
<feature type="domain" description="Response regulatory" evidence="2">
    <location>
        <begin position="3"/>
        <end position="117"/>
    </location>
</feature>
<keyword evidence="1" id="KW-0597">Phosphoprotein</keyword>
<dbReference type="RefSeq" id="WP_209512641.1">
    <property type="nucleotide sequence ID" value="NZ_JAGGKS010000009.1"/>
</dbReference>
<dbReference type="InterPro" id="IPR011006">
    <property type="entry name" value="CheY-like_superfamily"/>
</dbReference>
<feature type="domain" description="HTH LytTR-type" evidence="3">
    <location>
        <begin position="137"/>
        <end position="242"/>
    </location>
</feature>
<dbReference type="Pfam" id="PF04397">
    <property type="entry name" value="LytTR"/>
    <property type="match status" value="1"/>
</dbReference>
<dbReference type="Gene3D" id="3.40.50.2300">
    <property type="match status" value="1"/>
</dbReference>
<dbReference type="EMBL" id="JAGGKS010000009">
    <property type="protein sequence ID" value="MBP1926920.1"/>
    <property type="molecule type" value="Genomic_DNA"/>
</dbReference>
<keyword evidence="4" id="KW-0238">DNA-binding</keyword>
<dbReference type="PROSITE" id="PS50110">
    <property type="entry name" value="RESPONSE_REGULATORY"/>
    <property type="match status" value="1"/>
</dbReference>
<organism evidence="4 5">
    <name type="scientific">Sedimentibacter acidaminivorans</name>
    <dbReference type="NCBI Taxonomy" id="913099"/>
    <lineage>
        <taxon>Bacteria</taxon>
        <taxon>Bacillati</taxon>
        <taxon>Bacillota</taxon>
        <taxon>Tissierellia</taxon>
        <taxon>Sedimentibacter</taxon>
    </lineage>
</organism>
<dbReference type="Gene3D" id="2.40.50.1020">
    <property type="entry name" value="LytTr DNA-binding domain"/>
    <property type="match status" value="1"/>
</dbReference>
<feature type="modified residue" description="4-aspartylphosphate" evidence="1">
    <location>
        <position position="54"/>
    </location>
</feature>
<dbReference type="Pfam" id="PF00072">
    <property type="entry name" value="Response_reg"/>
    <property type="match status" value="1"/>
</dbReference>
<dbReference type="SMART" id="SM00448">
    <property type="entry name" value="REC"/>
    <property type="match status" value="1"/>
</dbReference>
<comment type="caution">
    <text evidence="4">The sequence shown here is derived from an EMBL/GenBank/DDBJ whole genome shotgun (WGS) entry which is preliminary data.</text>
</comment>
<dbReference type="InterPro" id="IPR046947">
    <property type="entry name" value="LytR-like"/>
</dbReference>
<dbReference type="InterPro" id="IPR007492">
    <property type="entry name" value="LytTR_DNA-bd_dom"/>
</dbReference>
<dbReference type="SUPFAM" id="SSF52172">
    <property type="entry name" value="CheY-like"/>
    <property type="match status" value="1"/>
</dbReference>
<protein>
    <submittedName>
        <fullName evidence="4">DNA-binding LytR/AlgR family response regulator</fullName>
    </submittedName>
</protein>
<dbReference type="GO" id="GO:0003677">
    <property type="term" value="F:DNA binding"/>
    <property type="evidence" value="ECO:0007669"/>
    <property type="project" value="UniProtKB-KW"/>
</dbReference>
<accession>A0ABS4GGU9</accession>
<evidence type="ECO:0000256" key="1">
    <source>
        <dbReference type="PROSITE-ProRule" id="PRU00169"/>
    </source>
</evidence>
<reference evidence="4 5" key="1">
    <citation type="submission" date="2021-03" db="EMBL/GenBank/DDBJ databases">
        <title>Genomic Encyclopedia of Type Strains, Phase IV (KMG-IV): sequencing the most valuable type-strain genomes for metagenomic binning, comparative biology and taxonomic classification.</title>
        <authorList>
            <person name="Goeker M."/>
        </authorList>
    </citation>
    <scope>NUCLEOTIDE SEQUENCE [LARGE SCALE GENOMIC DNA]</scope>
    <source>
        <strain evidence="4 5">DSM 24004</strain>
    </source>
</reference>
<evidence type="ECO:0000259" key="2">
    <source>
        <dbReference type="PROSITE" id="PS50110"/>
    </source>
</evidence>
<dbReference type="SMART" id="SM00850">
    <property type="entry name" value="LytTR"/>
    <property type="match status" value="1"/>
</dbReference>